<feature type="non-terminal residue" evidence="2">
    <location>
        <position position="1"/>
    </location>
</feature>
<keyword evidence="1" id="KW-0812">Transmembrane</keyword>
<keyword evidence="1" id="KW-1133">Transmembrane helix</keyword>
<evidence type="ECO:0000313" key="2">
    <source>
        <dbReference type="EMBL" id="KAF2157770.1"/>
    </source>
</evidence>
<dbReference type="AlphaFoldDB" id="A0A9P4MK25"/>
<sequence length="243" mass="28144">RPADADGLVLEAWAQGFMLGGLIIMSAITLANMRRKVLLHKLILLLFGTLQSFSVFFKPPYYGWYLAAGGVFLNTSWSMHNVIAWLKNKPFLSRKVSLLYIGSVIAVQPYWILEMVAAFLYFNDYNNLFTYTRPWESLFRDPWWLFTTASLFWNIKRRYEFSLIELVRVSPRLGMLLAAMIMSIIFIICDVLSVTHVIKSDSSDGINPFWKLAFVFKCLTDTIILDDFKTALDKLKEHHFAKM</sequence>
<evidence type="ECO:0000313" key="3">
    <source>
        <dbReference type="Proteomes" id="UP000799439"/>
    </source>
</evidence>
<proteinExistence type="predicted"/>
<feature type="transmembrane region" description="Helical" evidence="1">
    <location>
        <begin position="176"/>
        <end position="198"/>
    </location>
</feature>
<feature type="transmembrane region" description="Helical" evidence="1">
    <location>
        <begin position="38"/>
        <end position="57"/>
    </location>
</feature>
<dbReference type="PANTHER" id="PTHR42029">
    <property type="entry name" value="AN04G07800"/>
    <property type="match status" value="1"/>
</dbReference>
<feature type="non-terminal residue" evidence="2">
    <location>
        <position position="243"/>
    </location>
</feature>
<feature type="transmembrane region" description="Helical" evidence="1">
    <location>
        <begin position="137"/>
        <end position="155"/>
    </location>
</feature>
<feature type="transmembrane region" description="Helical" evidence="1">
    <location>
        <begin position="12"/>
        <end position="31"/>
    </location>
</feature>
<feature type="transmembrane region" description="Helical" evidence="1">
    <location>
        <begin position="98"/>
        <end position="122"/>
    </location>
</feature>
<dbReference type="OrthoDB" id="5420247at2759"/>
<gene>
    <name evidence="2" type="ORF">K461DRAFT_213396</name>
</gene>
<reference evidence="2" key="1">
    <citation type="journal article" date="2020" name="Stud. Mycol.">
        <title>101 Dothideomycetes genomes: a test case for predicting lifestyles and emergence of pathogens.</title>
        <authorList>
            <person name="Haridas S."/>
            <person name="Albert R."/>
            <person name="Binder M."/>
            <person name="Bloem J."/>
            <person name="Labutti K."/>
            <person name="Salamov A."/>
            <person name="Andreopoulos B."/>
            <person name="Baker S."/>
            <person name="Barry K."/>
            <person name="Bills G."/>
            <person name="Bluhm B."/>
            <person name="Cannon C."/>
            <person name="Castanera R."/>
            <person name="Culley D."/>
            <person name="Daum C."/>
            <person name="Ezra D."/>
            <person name="Gonzalez J."/>
            <person name="Henrissat B."/>
            <person name="Kuo A."/>
            <person name="Liang C."/>
            <person name="Lipzen A."/>
            <person name="Lutzoni F."/>
            <person name="Magnuson J."/>
            <person name="Mondo S."/>
            <person name="Nolan M."/>
            <person name="Ohm R."/>
            <person name="Pangilinan J."/>
            <person name="Park H.-J."/>
            <person name="Ramirez L."/>
            <person name="Alfaro M."/>
            <person name="Sun H."/>
            <person name="Tritt A."/>
            <person name="Yoshinaga Y."/>
            <person name="Zwiers L.-H."/>
            <person name="Turgeon B."/>
            <person name="Goodwin S."/>
            <person name="Spatafora J."/>
            <person name="Crous P."/>
            <person name="Grigoriev I."/>
        </authorList>
    </citation>
    <scope>NUCLEOTIDE SEQUENCE</scope>
    <source>
        <strain evidence="2">CBS 260.36</strain>
    </source>
</reference>
<keyword evidence="3" id="KW-1185">Reference proteome</keyword>
<feature type="transmembrane region" description="Helical" evidence="1">
    <location>
        <begin position="63"/>
        <end position="86"/>
    </location>
</feature>
<accession>A0A9P4MK25</accession>
<dbReference type="Proteomes" id="UP000799439">
    <property type="component" value="Unassembled WGS sequence"/>
</dbReference>
<keyword evidence="1" id="KW-0472">Membrane</keyword>
<protein>
    <submittedName>
        <fullName evidence="2">Uncharacterized protein</fullName>
    </submittedName>
</protein>
<dbReference type="EMBL" id="ML996081">
    <property type="protein sequence ID" value="KAF2157770.1"/>
    <property type="molecule type" value="Genomic_DNA"/>
</dbReference>
<organism evidence="2 3">
    <name type="scientific">Myriangium duriaei CBS 260.36</name>
    <dbReference type="NCBI Taxonomy" id="1168546"/>
    <lineage>
        <taxon>Eukaryota</taxon>
        <taxon>Fungi</taxon>
        <taxon>Dikarya</taxon>
        <taxon>Ascomycota</taxon>
        <taxon>Pezizomycotina</taxon>
        <taxon>Dothideomycetes</taxon>
        <taxon>Dothideomycetidae</taxon>
        <taxon>Myriangiales</taxon>
        <taxon>Myriangiaceae</taxon>
        <taxon>Myriangium</taxon>
    </lineage>
</organism>
<evidence type="ECO:0000256" key="1">
    <source>
        <dbReference type="SAM" id="Phobius"/>
    </source>
</evidence>
<dbReference type="PANTHER" id="PTHR42029:SF3">
    <property type="entry name" value="AN04G07800"/>
    <property type="match status" value="1"/>
</dbReference>
<name>A0A9P4MK25_9PEZI</name>
<comment type="caution">
    <text evidence="2">The sequence shown here is derived from an EMBL/GenBank/DDBJ whole genome shotgun (WGS) entry which is preliminary data.</text>
</comment>